<organism evidence="4 5">
    <name type="scientific">Arthrobotrys flagrans</name>
    <name type="common">Nematode-trapping fungus</name>
    <name type="synonym">Trichothecium flagrans</name>
    <dbReference type="NCBI Taxonomy" id="97331"/>
    <lineage>
        <taxon>Eukaryota</taxon>
        <taxon>Fungi</taxon>
        <taxon>Dikarya</taxon>
        <taxon>Ascomycota</taxon>
        <taxon>Pezizomycotina</taxon>
        <taxon>Orbiliomycetes</taxon>
        <taxon>Orbiliales</taxon>
        <taxon>Orbiliaceae</taxon>
        <taxon>Arthrobotrys</taxon>
    </lineage>
</organism>
<dbReference type="AlphaFoldDB" id="A0A437A2G8"/>
<dbReference type="Proteomes" id="UP000283090">
    <property type="component" value="Unassembled WGS sequence"/>
</dbReference>
<dbReference type="EMBL" id="SAEB01000006">
    <property type="protein sequence ID" value="RVD85312.1"/>
    <property type="molecule type" value="Genomic_DNA"/>
</dbReference>
<evidence type="ECO:0000256" key="2">
    <source>
        <dbReference type="SAM" id="MobiDB-lite"/>
    </source>
</evidence>
<evidence type="ECO:0000313" key="5">
    <source>
        <dbReference type="Proteomes" id="UP000283090"/>
    </source>
</evidence>
<dbReference type="InterPro" id="IPR013087">
    <property type="entry name" value="Znf_C2H2_type"/>
</dbReference>
<keyword evidence="1" id="KW-0863">Zinc-finger</keyword>
<dbReference type="GO" id="GO:0008270">
    <property type="term" value="F:zinc ion binding"/>
    <property type="evidence" value="ECO:0007669"/>
    <property type="project" value="UniProtKB-KW"/>
</dbReference>
<keyword evidence="1" id="KW-0479">Metal-binding</keyword>
<feature type="compositionally biased region" description="Acidic residues" evidence="2">
    <location>
        <begin position="245"/>
        <end position="255"/>
    </location>
</feature>
<accession>A0A437A2G8</accession>
<comment type="caution">
    <text evidence="4">The sequence shown here is derived from an EMBL/GenBank/DDBJ whole genome shotgun (WGS) entry which is preliminary data.</text>
</comment>
<evidence type="ECO:0000313" key="4">
    <source>
        <dbReference type="EMBL" id="RVD85312.1"/>
    </source>
</evidence>
<protein>
    <recommendedName>
        <fullName evidence="3">C2H2-type domain-containing protein</fullName>
    </recommendedName>
</protein>
<feature type="compositionally biased region" description="Basic and acidic residues" evidence="2">
    <location>
        <begin position="256"/>
        <end position="284"/>
    </location>
</feature>
<dbReference type="GeneID" id="93585948"/>
<dbReference type="RefSeq" id="XP_067490856.1">
    <property type="nucleotide sequence ID" value="XM_067632603.1"/>
</dbReference>
<dbReference type="Gene3D" id="3.30.160.60">
    <property type="entry name" value="Classic Zinc Finger"/>
    <property type="match status" value="1"/>
</dbReference>
<feature type="compositionally biased region" description="Low complexity" evidence="2">
    <location>
        <begin position="41"/>
        <end position="53"/>
    </location>
</feature>
<proteinExistence type="predicted"/>
<dbReference type="OrthoDB" id="5312869at2759"/>
<feature type="region of interest" description="Disordered" evidence="2">
    <location>
        <begin position="40"/>
        <end position="60"/>
    </location>
</feature>
<gene>
    <name evidence="4" type="ORF">DFL_003637</name>
</gene>
<keyword evidence="5" id="KW-1185">Reference proteome</keyword>
<reference evidence="4 5" key="1">
    <citation type="submission" date="2019-01" db="EMBL/GenBank/DDBJ databases">
        <title>Intercellular communication is required for trap formation in the nematode-trapping fungus Duddingtonia flagrans.</title>
        <authorList>
            <person name="Youssar L."/>
            <person name="Wernet V."/>
            <person name="Hensel N."/>
            <person name="Hildebrandt H.-G."/>
            <person name="Fischer R."/>
        </authorList>
    </citation>
    <scope>NUCLEOTIDE SEQUENCE [LARGE SCALE GENOMIC DNA]</scope>
    <source>
        <strain evidence="4 5">CBS H-5679</strain>
    </source>
</reference>
<keyword evidence="1" id="KW-0862">Zinc</keyword>
<dbReference type="PROSITE" id="PS50157">
    <property type="entry name" value="ZINC_FINGER_C2H2_2"/>
    <property type="match status" value="1"/>
</dbReference>
<feature type="region of interest" description="Disordered" evidence="2">
    <location>
        <begin position="243"/>
        <end position="287"/>
    </location>
</feature>
<sequence>MSRIATTMLIGTMPGAGSVRLISRLRRLCNITIELSSTLDASSPASPAAPESSTGHLNYSPTSRVTDALQLQPGPRHESHVLPKETIWLVDPLGKFYEVIANNNNMHKISGESQFTYTWKIQGDDFGDISGDCKYTCLPCGEKYDRPRNFHEHIRGVEKKRKRVMAVYVVWKCEGCEAVFRGLSGLANHYENGCKEMIEEMGALRKEKEHWNELDEAMKKQMGIDDGDDVVVLDYEELTSVTYEGDADDEDEDEENGWKDGNKGKKGKNDKEEESREGEKEVMKMMRKKTRVWRRRPVALNLVPKAQRRSMLEISQLGWRI</sequence>
<evidence type="ECO:0000256" key="1">
    <source>
        <dbReference type="PROSITE-ProRule" id="PRU00042"/>
    </source>
</evidence>
<feature type="domain" description="C2H2-type" evidence="3">
    <location>
        <begin position="135"/>
        <end position="163"/>
    </location>
</feature>
<evidence type="ECO:0000259" key="3">
    <source>
        <dbReference type="PROSITE" id="PS50157"/>
    </source>
</evidence>
<dbReference type="VEuPathDB" id="FungiDB:DFL_003637"/>
<name>A0A437A2G8_ARTFL</name>